<dbReference type="EMBL" id="CP018076">
    <property type="protein sequence ID" value="APE43778.1"/>
    <property type="molecule type" value="Genomic_DNA"/>
</dbReference>
<evidence type="ECO:0000256" key="1">
    <source>
        <dbReference type="SAM" id="SignalP"/>
    </source>
</evidence>
<feature type="chain" id="PRO_5013062959" description="Aggregation factor core" evidence="1">
    <location>
        <begin position="19"/>
        <end position="166"/>
    </location>
</feature>
<keyword evidence="1" id="KW-0732">Signal</keyword>
<name>A0A1J0WHJ4_9RHOB</name>
<dbReference type="OrthoDB" id="6105464at2"/>
<protein>
    <recommendedName>
        <fullName evidence="4">Aggregation factor core</fullName>
    </recommendedName>
</protein>
<accession>A0A1J0WHJ4</accession>
<organism evidence="2 3">
    <name type="scientific">Sulfitobacter alexandrii</name>
    <dbReference type="NCBI Taxonomy" id="1917485"/>
    <lineage>
        <taxon>Bacteria</taxon>
        <taxon>Pseudomonadati</taxon>
        <taxon>Pseudomonadota</taxon>
        <taxon>Alphaproteobacteria</taxon>
        <taxon>Rhodobacterales</taxon>
        <taxon>Roseobacteraceae</taxon>
        <taxon>Sulfitobacter</taxon>
    </lineage>
</organism>
<evidence type="ECO:0000313" key="2">
    <source>
        <dbReference type="EMBL" id="APE43778.1"/>
    </source>
</evidence>
<dbReference type="KEGG" id="suam:BOO69_10410"/>
<sequence length="166" mass="16831">MIRTATCLLLLWAGAAQADLSLRFVEGAPKDRFVLTNDGTCPLAEATLTLDIGAAPAGLLFDTTPGGAGVDVHQPFDVIEGRGALLGVPELADGDTVLTLNLAGLPPEGVVSFTVDVDDSGTGRPETITGSEIAGAVVTLVLGETTLEMAFSDQAVAVIPIAPCTS</sequence>
<dbReference type="AlphaFoldDB" id="A0A1J0WHJ4"/>
<evidence type="ECO:0008006" key="4">
    <source>
        <dbReference type="Google" id="ProtNLM"/>
    </source>
</evidence>
<feature type="signal peptide" evidence="1">
    <location>
        <begin position="1"/>
        <end position="18"/>
    </location>
</feature>
<dbReference type="STRING" id="1917485.BOO69_10410"/>
<evidence type="ECO:0000313" key="3">
    <source>
        <dbReference type="Proteomes" id="UP000181897"/>
    </source>
</evidence>
<dbReference type="Proteomes" id="UP000181897">
    <property type="component" value="Chromosome"/>
</dbReference>
<keyword evidence="3" id="KW-1185">Reference proteome</keyword>
<gene>
    <name evidence="2" type="ORF">BOO69_10410</name>
</gene>
<proteinExistence type="predicted"/>
<dbReference type="RefSeq" id="WP_071972115.1">
    <property type="nucleotide sequence ID" value="NZ_CP018076.1"/>
</dbReference>
<reference evidence="2 3" key="1">
    <citation type="submission" date="2016-11" db="EMBL/GenBank/DDBJ databases">
        <title>Complete genome sequence of Sulfitobacter sp. AM1-D1, a toxic bacteria associated with marine dinoflagellate Alexandrium minutum in East China Sea.</title>
        <authorList>
            <person name="Yang Q."/>
            <person name="Zhang X."/>
            <person name="Tian X."/>
        </authorList>
    </citation>
    <scope>NUCLEOTIDE SEQUENCE [LARGE SCALE GENOMIC DNA]</scope>
    <source>
        <strain evidence="2 3">AM1-D1</strain>
    </source>
</reference>